<comment type="cofactor">
    <cofactor evidence="1">
        <name>Mg(2+)</name>
        <dbReference type="ChEBI" id="CHEBI:18420"/>
    </cofactor>
</comment>
<gene>
    <name evidence="4" type="ORF">PSU93_14585</name>
</gene>
<name>A0AA43Q625_9GAMM</name>
<dbReference type="InterPro" id="IPR052163">
    <property type="entry name" value="DGC-Regulatory_Protein"/>
</dbReference>
<evidence type="ECO:0000313" key="5">
    <source>
        <dbReference type="Proteomes" id="UP001160519"/>
    </source>
</evidence>
<protein>
    <submittedName>
        <fullName evidence="4">GGDEF domain-containing protein</fullName>
    </submittedName>
</protein>
<organism evidence="4 5">
    <name type="scientific">Candidatus Methylobacter titanis</name>
    <dbReference type="NCBI Taxonomy" id="3053457"/>
    <lineage>
        <taxon>Bacteria</taxon>
        <taxon>Pseudomonadati</taxon>
        <taxon>Pseudomonadota</taxon>
        <taxon>Gammaproteobacteria</taxon>
        <taxon>Methylococcales</taxon>
        <taxon>Methylococcaceae</taxon>
        <taxon>Methylobacter</taxon>
    </lineage>
</organism>
<dbReference type="CDD" id="cd01949">
    <property type="entry name" value="GGDEF"/>
    <property type="match status" value="1"/>
</dbReference>
<dbReference type="PANTHER" id="PTHR46663:SF2">
    <property type="entry name" value="GGDEF DOMAIN-CONTAINING PROTEIN"/>
    <property type="match status" value="1"/>
</dbReference>
<dbReference type="AlphaFoldDB" id="A0AA43Q625"/>
<evidence type="ECO:0000256" key="2">
    <source>
        <dbReference type="SAM" id="Coils"/>
    </source>
</evidence>
<dbReference type="SUPFAM" id="SSF55073">
    <property type="entry name" value="Nucleotide cyclase"/>
    <property type="match status" value="1"/>
</dbReference>
<dbReference type="InterPro" id="IPR000160">
    <property type="entry name" value="GGDEF_dom"/>
</dbReference>
<accession>A0AA43Q625</accession>
<evidence type="ECO:0000259" key="3">
    <source>
        <dbReference type="PROSITE" id="PS50887"/>
    </source>
</evidence>
<feature type="domain" description="GGDEF" evidence="3">
    <location>
        <begin position="142"/>
        <end position="274"/>
    </location>
</feature>
<keyword evidence="5" id="KW-1185">Reference proteome</keyword>
<dbReference type="PROSITE" id="PS50887">
    <property type="entry name" value="GGDEF"/>
    <property type="match status" value="1"/>
</dbReference>
<comment type="caution">
    <text evidence="4">The sequence shown here is derived from an EMBL/GenBank/DDBJ whole genome shotgun (WGS) entry which is preliminary data.</text>
</comment>
<dbReference type="Pfam" id="PF00990">
    <property type="entry name" value="GGDEF"/>
    <property type="match status" value="1"/>
</dbReference>
<dbReference type="Proteomes" id="UP001160519">
    <property type="component" value="Unassembled WGS sequence"/>
</dbReference>
<dbReference type="EMBL" id="JAQSDF010000079">
    <property type="protein sequence ID" value="MDI1232364.1"/>
    <property type="molecule type" value="Genomic_DNA"/>
</dbReference>
<dbReference type="SMART" id="SM00267">
    <property type="entry name" value="GGDEF"/>
    <property type="match status" value="1"/>
</dbReference>
<dbReference type="PANTHER" id="PTHR46663">
    <property type="entry name" value="DIGUANYLATE CYCLASE DGCT-RELATED"/>
    <property type="match status" value="1"/>
</dbReference>
<evidence type="ECO:0000313" key="4">
    <source>
        <dbReference type="EMBL" id="MDI1232364.1"/>
    </source>
</evidence>
<proteinExistence type="predicted"/>
<dbReference type="InterPro" id="IPR029787">
    <property type="entry name" value="Nucleotide_cyclase"/>
</dbReference>
<evidence type="ECO:0000256" key="1">
    <source>
        <dbReference type="ARBA" id="ARBA00001946"/>
    </source>
</evidence>
<dbReference type="InterPro" id="IPR043128">
    <property type="entry name" value="Rev_trsase/Diguanyl_cyclase"/>
</dbReference>
<dbReference type="FunFam" id="3.30.70.270:FF:000001">
    <property type="entry name" value="Diguanylate cyclase domain protein"/>
    <property type="match status" value="1"/>
</dbReference>
<dbReference type="NCBIfam" id="TIGR00254">
    <property type="entry name" value="GGDEF"/>
    <property type="match status" value="1"/>
</dbReference>
<feature type="coiled-coil region" evidence="2">
    <location>
        <begin position="49"/>
        <end position="111"/>
    </location>
</feature>
<reference evidence="4" key="1">
    <citation type="submission" date="2023-01" db="EMBL/GenBank/DDBJ databases">
        <title>Biogeochemical cycle of methane in antarctic sediments.</title>
        <authorList>
            <person name="Roldan D.M."/>
            <person name="Menes R.J."/>
        </authorList>
    </citation>
    <scope>NUCLEOTIDE SEQUENCE [LARGE SCALE GENOMIC DNA]</scope>
    <source>
        <strain evidence="4">K-2018 MAG008</strain>
    </source>
</reference>
<sequence length="275" mass="30904">MKSKQQPPPNTVNSLSKVLDQSEQIKGVVDECAKELSSVNLALKDSLSIQDQKAEIENALEKSQEVESKVQEASDQLSVVNKSLEHEVRERECLEHQLAAVKKQEESARHEAFHDPLTGLPNRVLFNERLEHGLVQAKRHGWSLAIMFLDLNDFKTINDVYGHDAGDIVLQTISKRLKDNTRDDDTVSRHGGDEFLYLLMEAQEKQHTILMVEKIIKVIQEPCDIGVRELVINPSIGISLFPKDGDSSDILIKSADKAMYQAKRTKSGYAFASET</sequence>
<dbReference type="GO" id="GO:0003824">
    <property type="term" value="F:catalytic activity"/>
    <property type="evidence" value="ECO:0007669"/>
    <property type="project" value="UniProtKB-ARBA"/>
</dbReference>
<keyword evidence="2" id="KW-0175">Coiled coil</keyword>
<dbReference type="Gene3D" id="3.30.70.270">
    <property type="match status" value="1"/>
</dbReference>